<keyword evidence="3" id="KW-1185">Reference proteome</keyword>
<proteinExistence type="predicted"/>
<dbReference type="AlphaFoldDB" id="A0AAV6TQ05"/>
<feature type="region of interest" description="Disordered" evidence="1">
    <location>
        <begin position="1"/>
        <end position="25"/>
    </location>
</feature>
<name>A0AAV6TQ05_9ARAC</name>
<gene>
    <name evidence="2" type="ORF">JTE90_025380</name>
</gene>
<dbReference type="Proteomes" id="UP000827092">
    <property type="component" value="Unassembled WGS sequence"/>
</dbReference>
<accession>A0AAV6TQ05</accession>
<organism evidence="2 3">
    <name type="scientific">Oedothorax gibbosus</name>
    <dbReference type="NCBI Taxonomy" id="931172"/>
    <lineage>
        <taxon>Eukaryota</taxon>
        <taxon>Metazoa</taxon>
        <taxon>Ecdysozoa</taxon>
        <taxon>Arthropoda</taxon>
        <taxon>Chelicerata</taxon>
        <taxon>Arachnida</taxon>
        <taxon>Araneae</taxon>
        <taxon>Araneomorphae</taxon>
        <taxon>Entelegynae</taxon>
        <taxon>Araneoidea</taxon>
        <taxon>Linyphiidae</taxon>
        <taxon>Erigoninae</taxon>
        <taxon>Oedothorax</taxon>
    </lineage>
</organism>
<protein>
    <submittedName>
        <fullName evidence="2">Uncharacterized protein</fullName>
    </submittedName>
</protein>
<evidence type="ECO:0000256" key="1">
    <source>
        <dbReference type="SAM" id="MobiDB-lite"/>
    </source>
</evidence>
<reference evidence="2 3" key="1">
    <citation type="journal article" date="2022" name="Nat. Ecol. Evol.">
        <title>A masculinizing supergene underlies an exaggerated male reproductive morph in a spider.</title>
        <authorList>
            <person name="Hendrickx F."/>
            <person name="De Corte Z."/>
            <person name="Sonet G."/>
            <person name="Van Belleghem S.M."/>
            <person name="Kostlbacher S."/>
            <person name="Vangestel C."/>
        </authorList>
    </citation>
    <scope>NUCLEOTIDE SEQUENCE [LARGE SCALE GENOMIC DNA]</scope>
    <source>
        <strain evidence="2">W744_W776</strain>
    </source>
</reference>
<evidence type="ECO:0000313" key="2">
    <source>
        <dbReference type="EMBL" id="KAG8173664.1"/>
    </source>
</evidence>
<evidence type="ECO:0000313" key="3">
    <source>
        <dbReference type="Proteomes" id="UP000827092"/>
    </source>
</evidence>
<sequence>MPTTGSPNPGHGPRKPPSLTGGVPNSGGINFVKRIVKPIPSPQFYVPFCKIKWFQCEISTKFGVGLLMGPLLPAKTMKWSTPHGDLKKLGYLGTWPAHAVCPRGPSFSGN</sequence>
<comment type="caution">
    <text evidence="2">The sequence shown here is derived from an EMBL/GenBank/DDBJ whole genome shotgun (WGS) entry which is preliminary data.</text>
</comment>
<dbReference type="EMBL" id="JAFNEN010001562">
    <property type="protein sequence ID" value="KAG8173664.1"/>
    <property type="molecule type" value="Genomic_DNA"/>
</dbReference>